<dbReference type="RefSeq" id="XP_013254493.1">
    <property type="nucleotide sequence ID" value="XM_013399039.1"/>
</dbReference>
<evidence type="ECO:0008006" key="3">
    <source>
        <dbReference type="Google" id="ProtNLM"/>
    </source>
</evidence>
<dbReference type="InterPro" id="IPR024079">
    <property type="entry name" value="MetalloPept_cat_dom_sf"/>
</dbReference>
<keyword evidence="2" id="KW-1185">Reference proteome</keyword>
<comment type="caution">
    <text evidence="1">The sequence shown here is derived from an EMBL/GenBank/DDBJ whole genome shotgun (WGS) entry which is preliminary data.</text>
</comment>
<dbReference type="HOGENOM" id="CLU_052681_0_0_1"/>
<dbReference type="Proteomes" id="UP000027920">
    <property type="component" value="Unassembled WGS sequence"/>
</dbReference>
<evidence type="ECO:0000313" key="2">
    <source>
        <dbReference type="Proteomes" id="UP000027920"/>
    </source>
</evidence>
<name>A0A072NXZ3_9EURO</name>
<dbReference type="VEuPathDB" id="FungiDB:A1O9_11892"/>
<dbReference type="GO" id="GO:0008237">
    <property type="term" value="F:metallopeptidase activity"/>
    <property type="evidence" value="ECO:0007669"/>
    <property type="project" value="InterPro"/>
</dbReference>
<accession>A0A072NXZ3</accession>
<feature type="non-terminal residue" evidence="1">
    <location>
        <position position="1"/>
    </location>
</feature>
<dbReference type="GeneID" id="25286788"/>
<protein>
    <recommendedName>
        <fullName evidence="3">Lysine-specific metallo-endopeptidase domain-containing protein</fullName>
    </recommendedName>
</protein>
<sequence>LHTAFKDALREARLVAATFSHCEDTFLRYFQKDHQNFVRDLFRTIANIPLKADITKDTVQQYLAPSKLDLNPDFDKLFISFGNNPHLTQAELLISSCNADAPGHPNQPDAFIFSRPNGIALVSLCPELFTYPSLDTIEDPPPALRDPPPASTPFIGFTCDRLGDHDTDWMTSPGGVLLHELMHWAYLFRNVPNFDLWIPDGWIADYRGDNPKTGYGPFYAEQLLFFSTKWNPAKFRQNEVLQNADSYAVYAHSKYWTFSEAKG</sequence>
<organism evidence="1 2">
    <name type="scientific">Exophiala aquamarina CBS 119918</name>
    <dbReference type="NCBI Taxonomy" id="1182545"/>
    <lineage>
        <taxon>Eukaryota</taxon>
        <taxon>Fungi</taxon>
        <taxon>Dikarya</taxon>
        <taxon>Ascomycota</taxon>
        <taxon>Pezizomycotina</taxon>
        <taxon>Eurotiomycetes</taxon>
        <taxon>Chaetothyriomycetidae</taxon>
        <taxon>Chaetothyriales</taxon>
        <taxon>Herpotrichiellaceae</taxon>
        <taxon>Exophiala</taxon>
    </lineage>
</organism>
<dbReference type="OrthoDB" id="4129415at2759"/>
<dbReference type="EMBL" id="AMGV01000020">
    <property type="protein sequence ID" value="KEF51903.1"/>
    <property type="molecule type" value="Genomic_DNA"/>
</dbReference>
<dbReference type="AlphaFoldDB" id="A0A072NXZ3"/>
<dbReference type="Gene3D" id="3.40.390.10">
    <property type="entry name" value="Collagenase (Catalytic Domain)"/>
    <property type="match status" value="1"/>
</dbReference>
<gene>
    <name evidence="1" type="ORF">A1O9_11892</name>
</gene>
<reference evidence="1 2" key="1">
    <citation type="submission" date="2013-03" db="EMBL/GenBank/DDBJ databases">
        <title>The Genome Sequence of Exophiala aquamarina CBS 119918.</title>
        <authorList>
            <consortium name="The Broad Institute Genomics Platform"/>
            <person name="Cuomo C."/>
            <person name="de Hoog S."/>
            <person name="Gorbushina A."/>
            <person name="Walker B."/>
            <person name="Young S.K."/>
            <person name="Zeng Q."/>
            <person name="Gargeya S."/>
            <person name="Fitzgerald M."/>
            <person name="Haas B."/>
            <person name="Abouelleil A."/>
            <person name="Allen A.W."/>
            <person name="Alvarado L."/>
            <person name="Arachchi H.M."/>
            <person name="Berlin A.M."/>
            <person name="Chapman S.B."/>
            <person name="Gainer-Dewar J."/>
            <person name="Goldberg J."/>
            <person name="Griggs A."/>
            <person name="Gujja S."/>
            <person name="Hansen M."/>
            <person name="Howarth C."/>
            <person name="Imamovic A."/>
            <person name="Ireland A."/>
            <person name="Larimer J."/>
            <person name="McCowan C."/>
            <person name="Murphy C."/>
            <person name="Pearson M."/>
            <person name="Poon T.W."/>
            <person name="Priest M."/>
            <person name="Roberts A."/>
            <person name="Saif S."/>
            <person name="Shea T."/>
            <person name="Sisk P."/>
            <person name="Sykes S."/>
            <person name="Wortman J."/>
            <person name="Nusbaum C."/>
            <person name="Birren B."/>
        </authorList>
    </citation>
    <scope>NUCLEOTIDE SEQUENCE [LARGE SCALE GENOMIC DNA]</scope>
    <source>
        <strain evidence="1 2">CBS 119918</strain>
    </source>
</reference>
<proteinExistence type="predicted"/>
<evidence type="ECO:0000313" key="1">
    <source>
        <dbReference type="EMBL" id="KEF51903.1"/>
    </source>
</evidence>
<feature type="non-terminal residue" evidence="1">
    <location>
        <position position="263"/>
    </location>
</feature>